<keyword evidence="2" id="KW-1185">Reference proteome</keyword>
<proteinExistence type="predicted"/>
<dbReference type="AlphaFoldDB" id="A0A1H3Z140"/>
<evidence type="ECO:0000313" key="2">
    <source>
        <dbReference type="Proteomes" id="UP000198850"/>
    </source>
</evidence>
<accession>A0A1H3Z140</accession>
<evidence type="ECO:0000313" key="1">
    <source>
        <dbReference type="EMBL" id="SEA17386.1"/>
    </source>
</evidence>
<dbReference type="Proteomes" id="UP000198850">
    <property type="component" value="Unassembled WGS sequence"/>
</dbReference>
<reference evidence="1 2" key="1">
    <citation type="submission" date="2016-10" db="EMBL/GenBank/DDBJ databases">
        <authorList>
            <person name="de Groot N.N."/>
        </authorList>
    </citation>
    <scope>NUCLEOTIDE SEQUENCE [LARGE SCALE GENOMIC DNA]</scope>
    <source>
        <strain evidence="1 2">DSM 19033</strain>
    </source>
</reference>
<dbReference type="EMBL" id="FNRA01000002">
    <property type="protein sequence ID" value="SEA17386.1"/>
    <property type="molecule type" value="Genomic_DNA"/>
</dbReference>
<gene>
    <name evidence="1" type="ORF">SAMN05443550_102196</name>
</gene>
<organism evidence="1 2">
    <name type="scientific">Pedobacter hartonius</name>
    <dbReference type="NCBI Taxonomy" id="425514"/>
    <lineage>
        <taxon>Bacteria</taxon>
        <taxon>Pseudomonadati</taxon>
        <taxon>Bacteroidota</taxon>
        <taxon>Sphingobacteriia</taxon>
        <taxon>Sphingobacteriales</taxon>
        <taxon>Sphingobacteriaceae</taxon>
        <taxon>Pedobacter</taxon>
    </lineage>
</organism>
<protein>
    <submittedName>
        <fullName evidence="1">Uncharacterized protein</fullName>
    </submittedName>
</protein>
<name>A0A1H3Z140_9SPHI</name>
<sequence>MHLFLQPTTIKMIFIRVSYNFVDIPAKILFYEHSNNGVS</sequence>
<dbReference type="STRING" id="425514.SAMN05443550_102196"/>